<feature type="transmembrane region" description="Helical" evidence="1">
    <location>
        <begin position="12"/>
        <end position="33"/>
    </location>
</feature>
<protein>
    <submittedName>
        <fullName evidence="2">Uncharacterized protein</fullName>
    </submittedName>
</protein>
<keyword evidence="1" id="KW-0472">Membrane</keyword>
<accession>A0A1M6KGH3</accession>
<sequence>MFKKISLSSFFIGFFAGFLFLIIVLTSITYFIFYKGLILTIDTGRITPVIVQQVSEIVEIQLPHYVDALKAEIPYIVDRELTGQIKSASIKIGDMEYPLPPDTVKGIEETFKSQVKIAMVRLLEGLDEKVIAQSISYDISIKIDQLIENNLSNQKVDFSPIKILTIPIVIDIQDEGEGISTIFTLTLNK</sequence>
<keyword evidence="1" id="KW-1133">Transmembrane helix</keyword>
<organism evidence="2 3">
    <name type="scientific">Anaerobranca californiensis DSM 14826</name>
    <dbReference type="NCBI Taxonomy" id="1120989"/>
    <lineage>
        <taxon>Bacteria</taxon>
        <taxon>Bacillati</taxon>
        <taxon>Bacillota</taxon>
        <taxon>Clostridia</taxon>
        <taxon>Eubacteriales</taxon>
        <taxon>Proteinivoracaceae</taxon>
        <taxon>Anaerobranca</taxon>
    </lineage>
</organism>
<reference evidence="3" key="1">
    <citation type="submission" date="2016-11" db="EMBL/GenBank/DDBJ databases">
        <authorList>
            <person name="Varghese N."/>
            <person name="Submissions S."/>
        </authorList>
    </citation>
    <scope>NUCLEOTIDE SEQUENCE [LARGE SCALE GENOMIC DNA]</scope>
    <source>
        <strain evidence="3">DSM 14826</strain>
    </source>
</reference>
<name>A0A1M6KGH3_9FIRM</name>
<evidence type="ECO:0000313" key="3">
    <source>
        <dbReference type="Proteomes" id="UP000243547"/>
    </source>
</evidence>
<proteinExistence type="predicted"/>
<dbReference type="RefSeq" id="WP_072905313.1">
    <property type="nucleotide sequence ID" value="NZ_FRAI01000005.1"/>
</dbReference>
<dbReference type="EMBL" id="FRAI01000005">
    <property type="protein sequence ID" value="SHJ57980.1"/>
    <property type="molecule type" value="Genomic_DNA"/>
</dbReference>
<keyword evidence="3" id="KW-1185">Reference proteome</keyword>
<keyword evidence="1" id="KW-0812">Transmembrane</keyword>
<gene>
    <name evidence="2" type="ORF">SAMN02745227_00110</name>
</gene>
<evidence type="ECO:0000256" key="1">
    <source>
        <dbReference type="SAM" id="Phobius"/>
    </source>
</evidence>
<dbReference type="Proteomes" id="UP000243547">
    <property type="component" value="Unassembled WGS sequence"/>
</dbReference>
<dbReference type="AlphaFoldDB" id="A0A1M6KGH3"/>
<dbReference type="STRING" id="1120989.SAMN02745227_00110"/>
<dbReference type="OrthoDB" id="9834204at2"/>
<evidence type="ECO:0000313" key="2">
    <source>
        <dbReference type="EMBL" id="SHJ57980.1"/>
    </source>
</evidence>